<dbReference type="Pfam" id="PF01370">
    <property type="entry name" value="Epimerase"/>
    <property type="match status" value="1"/>
</dbReference>
<gene>
    <name evidence="2" type="ORF">CLV74_107186</name>
</gene>
<sequence length="287" mass="31770">MTGTVLLLGASGKIGRAAAQVFWDRGWRVRMYDRAAGDMVRQAQGVDVIVNGLNPPNYHDWAGILPQITRDVITAARASGATVILPGNVYVYGNTPGLWTEDTPHQPCSRKGRIREEIERMYRASGVQTIILRAGDFISAEAGDSDLMGVVHLKGLKRGVVTALGDPDAMHAYAYLPDWAEAACQLAERRKTLAAFTDVNLGGANFTMNDLAAALAKHLGRSVRVKQFGWWQMRLLAPFWELARELREMRYLWSVPHSLNHDKLLNLLPDFRHTDLAKVMVAGVPRG</sequence>
<reference evidence="2 3" key="1">
    <citation type="submission" date="2018-03" db="EMBL/GenBank/DDBJ databases">
        <title>Genomic Encyclopedia of Archaeal and Bacterial Type Strains, Phase II (KMG-II): from individual species to whole genera.</title>
        <authorList>
            <person name="Goeker M."/>
        </authorList>
    </citation>
    <scope>NUCLEOTIDE SEQUENCE [LARGE SCALE GENOMIC DNA]</scope>
    <source>
        <strain evidence="2 3">DSM 100212</strain>
    </source>
</reference>
<comment type="caution">
    <text evidence="2">The sequence shown here is derived from an EMBL/GenBank/DDBJ whole genome shotgun (WGS) entry which is preliminary data.</text>
</comment>
<evidence type="ECO:0000313" key="2">
    <source>
        <dbReference type="EMBL" id="PRY88844.1"/>
    </source>
</evidence>
<proteinExistence type="predicted"/>
<name>A0A2T0WQN8_9RHOB</name>
<feature type="domain" description="NAD-dependent epimerase/dehydratase" evidence="1">
    <location>
        <begin position="5"/>
        <end position="202"/>
    </location>
</feature>
<dbReference type="RefSeq" id="WP_106265142.1">
    <property type="nucleotide sequence ID" value="NZ_PVTQ01000007.1"/>
</dbReference>
<accession>A0A2T0WQN8</accession>
<organism evidence="2 3">
    <name type="scientific">Donghicola tyrosinivorans</name>
    <dbReference type="NCBI Taxonomy" id="1652492"/>
    <lineage>
        <taxon>Bacteria</taxon>
        <taxon>Pseudomonadati</taxon>
        <taxon>Pseudomonadota</taxon>
        <taxon>Alphaproteobacteria</taxon>
        <taxon>Rhodobacterales</taxon>
        <taxon>Roseobacteraceae</taxon>
        <taxon>Donghicola</taxon>
    </lineage>
</organism>
<protein>
    <submittedName>
        <fullName evidence="2">dTDP-4-dehydrorhamnose reductase</fullName>
    </submittedName>
</protein>
<dbReference type="InterPro" id="IPR036291">
    <property type="entry name" value="NAD(P)-bd_dom_sf"/>
</dbReference>
<dbReference type="SUPFAM" id="SSF51735">
    <property type="entry name" value="NAD(P)-binding Rossmann-fold domains"/>
    <property type="match status" value="1"/>
</dbReference>
<dbReference type="Proteomes" id="UP000238392">
    <property type="component" value="Unassembled WGS sequence"/>
</dbReference>
<evidence type="ECO:0000259" key="1">
    <source>
        <dbReference type="Pfam" id="PF01370"/>
    </source>
</evidence>
<dbReference type="OrthoDB" id="7170465at2"/>
<keyword evidence="3" id="KW-1185">Reference proteome</keyword>
<evidence type="ECO:0000313" key="3">
    <source>
        <dbReference type="Proteomes" id="UP000238392"/>
    </source>
</evidence>
<dbReference type="Gene3D" id="3.40.50.720">
    <property type="entry name" value="NAD(P)-binding Rossmann-like Domain"/>
    <property type="match status" value="1"/>
</dbReference>
<dbReference type="AlphaFoldDB" id="A0A2T0WQN8"/>
<dbReference type="EMBL" id="PVTQ01000007">
    <property type="protein sequence ID" value="PRY88844.1"/>
    <property type="molecule type" value="Genomic_DNA"/>
</dbReference>
<dbReference type="InterPro" id="IPR001509">
    <property type="entry name" value="Epimerase_deHydtase"/>
</dbReference>